<dbReference type="PROSITE" id="PS50007">
    <property type="entry name" value="PIPLC_X_DOMAIN"/>
    <property type="match status" value="1"/>
</dbReference>
<keyword evidence="3" id="KW-0378">Hydrolase</keyword>
<dbReference type="EMBL" id="KQ414842">
    <property type="protein sequence ID" value="KOC60359.1"/>
    <property type="molecule type" value="Genomic_DNA"/>
</dbReference>
<evidence type="ECO:0000259" key="2">
    <source>
        <dbReference type="PROSITE" id="PS50240"/>
    </source>
</evidence>
<feature type="signal peptide" evidence="1">
    <location>
        <begin position="1"/>
        <end position="23"/>
    </location>
</feature>
<dbReference type="PANTHER" id="PTHR24260:SF145">
    <property type="entry name" value="FI17609P1-RELATED"/>
    <property type="match status" value="1"/>
</dbReference>
<dbReference type="CDD" id="cd00190">
    <property type="entry name" value="Tryp_SPc"/>
    <property type="match status" value="1"/>
</dbReference>
<dbReference type="InterPro" id="IPR051333">
    <property type="entry name" value="CLIP_Serine_Protease"/>
</dbReference>
<dbReference type="InterPro" id="IPR001314">
    <property type="entry name" value="Peptidase_S1A"/>
</dbReference>
<evidence type="ECO:0000256" key="1">
    <source>
        <dbReference type="SAM" id="SignalP"/>
    </source>
</evidence>
<dbReference type="SMART" id="SM00148">
    <property type="entry name" value="PLCXc"/>
    <property type="match status" value="1"/>
</dbReference>
<dbReference type="OrthoDB" id="7726766at2759"/>
<keyword evidence="1" id="KW-0732">Signal</keyword>
<dbReference type="STRING" id="597456.A0A0L7QP79"/>
<dbReference type="GO" id="GO:0004252">
    <property type="term" value="F:serine-type endopeptidase activity"/>
    <property type="evidence" value="ECO:0007669"/>
    <property type="project" value="InterPro"/>
</dbReference>
<dbReference type="Proteomes" id="UP000053825">
    <property type="component" value="Unassembled WGS sequence"/>
</dbReference>
<feature type="domain" description="Peptidase S1" evidence="2">
    <location>
        <begin position="555"/>
        <end position="789"/>
    </location>
</feature>
<proteinExistence type="predicted"/>
<dbReference type="InterPro" id="IPR000909">
    <property type="entry name" value="PLipase_C_PInositol-sp_X_dom"/>
</dbReference>
<feature type="chain" id="PRO_5005574752" evidence="1">
    <location>
        <begin position="24"/>
        <end position="789"/>
    </location>
</feature>
<protein>
    <submittedName>
        <fullName evidence="3">Transmembrane protease serine 6</fullName>
    </submittedName>
</protein>
<gene>
    <name evidence="3" type="ORF">WH47_08747</name>
</gene>
<dbReference type="GO" id="GO:0006629">
    <property type="term" value="P:lipid metabolic process"/>
    <property type="evidence" value="ECO:0007669"/>
    <property type="project" value="InterPro"/>
</dbReference>
<name>A0A0L7QP79_9HYME</name>
<organism evidence="3 4">
    <name type="scientific">Habropoda laboriosa</name>
    <dbReference type="NCBI Taxonomy" id="597456"/>
    <lineage>
        <taxon>Eukaryota</taxon>
        <taxon>Metazoa</taxon>
        <taxon>Ecdysozoa</taxon>
        <taxon>Arthropoda</taxon>
        <taxon>Hexapoda</taxon>
        <taxon>Insecta</taxon>
        <taxon>Pterygota</taxon>
        <taxon>Neoptera</taxon>
        <taxon>Endopterygota</taxon>
        <taxon>Hymenoptera</taxon>
        <taxon>Apocrita</taxon>
        <taxon>Aculeata</taxon>
        <taxon>Apoidea</taxon>
        <taxon>Anthophila</taxon>
        <taxon>Apidae</taxon>
        <taxon>Habropoda</taxon>
    </lineage>
</organism>
<evidence type="ECO:0000313" key="4">
    <source>
        <dbReference type="Proteomes" id="UP000053825"/>
    </source>
</evidence>
<keyword evidence="4" id="KW-1185">Reference proteome</keyword>
<dbReference type="InterPro" id="IPR017946">
    <property type="entry name" value="PLC-like_Pdiesterase_TIM-brl"/>
</dbReference>
<keyword evidence="3" id="KW-0812">Transmembrane</keyword>
<keyword evidence="3" id="KW-0472">Membrane</keyword>
<dbReference type="SUPFAM" id="SSF50494">
    <property type="entry name" value="Trypsin-like serine proteases"/>
    <property type="match status" value="1"/>
</dbReference>
<dbReference type="GO" id="GO:0006508">
    <property type="term" value="P:proteolysis"/>
    <property type="evidence" value="ECO:0007669"/>
    <property type="project" value="UniProtKB-KW"/>
</dbReference>
<dbReference type="Gene3D" id="3.20.20.190">
    <property type="entry name" value="Phosphatidylinositol (PI) phosphodiesterase"/>
    <property type="match status" value="1"/>
</dbReference>
<keyword evidence="3" id="KW-0645">Protease</keyword>
<dbReference type="InterPro" id="IPR009003">
    <property type="entry name" value="Peptidase_S1_PA"/>
</dbReference>
<dbReference type="PANTHER" id="PTHR24260">
    <property type="match status" value="1"/>
</dbReference>
<dbReference type="InterPro" id="IPR043504">
    <property type="entry name" value="Peptidase_S1_PA_chymotrypsin"/>
</dbReference>
<sequence>TMVDCMTSIVLVFLLVLINGTSSAKVCNSYSENWQSRIGILISPIVTESKIREIEIYWNNLKIEPGDTISLYENSLSGAPVVIYTVTPNSSSGVQKTGILAEYVPSSNLSYVPKCLKYGVAWSTENEEKRKECLKTEPTWMKERKNIVGPLKMSQIFLPGTHDSASYDEEGNKRSILARFAVTQDLDILGQLIHGVRYLDIRVGRYTNDEIWWTNHGPFYRSVSLKTVIDQVRQFLDNTEEILIMDIREFAVGFTNLSDHEALVSYLENEFRDYYLANNHGWNITLNDIWSSGRRLIIGYENTRIVEYHASMWPCVAHQWGNVRRIEDLYKYLRKIENNDRGSRVRPRSAMAELTATLKDIVFNTLGDLRDMAHTVNSNITNWYSTIWQYSANIVAVDFLRSSDICWILMEYPKLIYILEIITSDRSTLEKEQASEQLKIGREPQSASTVLGGVDRSSHRIASQNFLTEMYPINSINCPDDKKCSFIEHCSGISNLMDQNLLPIHRFRQAICGYESTKAKVCCDMGSDIMNPLFTQEDNGSLSRSYLIPECGKSFVHDDINSMGKYPYVARIGFKSDTGEMKYPCSGAILSEHTVLTTASCALAKTSNYKLDSVLVGKFNAETDPDCNIQKINISYVIKHPHYQADTFANNIAMLRLKEPIKYTVTAQPVCLPPRDKYVNVGVSSTLVGWGKLASQKVKTCNQQSVKMRILPSEECMNFYNQRTAAELCAIGDEMPCSGYNGSPLLFTHGDTNFLLGILSYGSDCSISTNFLSVFINVQRYIRWILENC</sequence>
<dbReference type="Gene3D" id="2.40.10.10">
    <property type="entry name" value="Trypsin-like serine proteases"/>
    <property type="match status" value="1"/>
</dbReference>
<accession>A0A0L7QP79</accession>
<dbReference type="GO" id="GO:0008081">
    <property type="term" value="F:phosphoric diester hydrolase activity"/>
    <property type="evidence" value="ECO:0007669"/>
    <property type="project" value="InterPro"/>
</dbReference>
<dbReference type="PROSITE" id="PS50240">
    <property type="entry name" value="TRYPSIN_DOM"/>
    <property type="match status" value="1"/>
</dbReference>
<dbReference type="Pfam" id="PF00089">
    <property type="entry name" value="Trypsin"/>
    <property type="match status" value="1"/>
</dbReference>
<dbReference type="PRINTS" id="PR00722">
    <property type="entry name" value="CHYMOTRYPSIN"/>
</dbReference>
<evidence type="ECO:0000313" key="3">
    <source>
        <dbReference type="EMBL" id="KOC60359.1"/>
    </source>
</evidence>
<dbReference type="InterPro" id="IPR001254">
    <property type="entry name" value="Trypsin_dom"/>
</dbReference>
<dbReference type="SUPFAM" id="SSF51695">
    <property type="entry name" value="PLC-like phosphodiesterases"/>
    <property type="match status" value="1"/>
</dbReference>
<reference evidence="3 4" key="1">
    <citation type="submission" date="2015-07" db="EMBL/GenBank/DDBJ databases">
        <title>The genome of Habropoda laboriosa.</title>
        <authorList>
            <person name="Pan H."/>
            <person name="Kapheim K."/>
        </authorList>
    </citation>
    <scope>NUCLEOTIDE SEQUENCE [LARGE SCALE GENOMIC DNA]</scope>
    <source>
        <strain evidence="3">0110345459</strain>
    </source>
</reference>
<dbReference type="SMART" id="SM00020">
    <property type="entry name" value="Tryp_SPc"/>
    <property type="match status" value="1"/>
</dbReference>
<dbReference type="AlphaFoldDB" id="A0A0L7QP79"/>
<feature type="non-terminal residue" evidence="3">
    <location>
        <position position="1"/>
    </location>
</feature>